<dbReference type="Proteomes" id="UP000286598">
    <property type="component" value="Unassembled WGS sequence"/>
</dbReference>
<reference evidence="3 4" key="1">
    <citation type="submission" date="2018-08" db="EMBL/GenBank/DDBJ databases">
        <title>A genome reference for cultivated species of the human gut microbiota.</title>
        <authorList>
            <person name="Zou Y."/>
            <person name="Xue W."/>
            <person name="Luo G."/>
        </authorList>
    </citation>
    <scope>NUCLEOTIDE SEQUENCE [LARGE SCALE GENOMIC DNA]</scope>
    <source>
        <strain evidence="3 4">AF42-9</strain>
    </source>
</reference>
<accession>A0A3R6J9V7</accession>
<dbReference type="OrthoDB" id="4762412at2"/>
<keyword evidence="4" id="KW-1185">Reference proteome</keyword>
<proteinExistence type="predicted"/>
<dbReference type="PRINTS" id="PR01607">
    <property type="entry name" value="APYRASEFAMLY"/>
</dbReference>
<feature type="signal peptide" evidence="1">
    <location>
        <begin position="1"/>
        <end position="24"/>
    </location>
</feature>
<dbReference type="InterPro" id="IPR036907">
    <property type="entry name" value="5'-Nucleotdase_C_sf"/>
</dbReference>
<feature type="domain" description="5'-Nucleotidase C-terminal" evidence="2">
    <location>
        <begin position="82"/>
        <end position="214"/>
    </location>
</feature>
<name>A0A3R6J9V7_9BACT</name>
<gene>
    <name evidence="3" type="ORF">DW060_09910</name>
</gene>
<dbReference type="GO" id="GO:0009166">
    <property type="term" value="P:nucleotide catabolic process"/>
    <property type="evidence" value="ECO:0007669"/>
    <property type="project" value="InterPro"/>
</dbReference>
<protein>
    <recommendedName>
        <fullName evidence="2">5'-Nucleotidase C-terminal domain-containing protein</fullName>
    </recommendedName>
</protein>
<keyword evidence="1" id="KW-0732">Signal</keyword>
<dbReference type="PANTHER" id="PTHR11575">
    <property type="entry name" value="5'-NUCLEOTIDASE-RELATED"/>
    <property type="match status" value="1"/>
</dbReference>
<dbReference type="Gene3D" id="3.90.780.10">
    <property type="entry name" value="5'-Nucleotidase, C-terminal domain"/>
    <property type="match status" value="1"/>
</dbReference>
<dbReference type="Pfam" id="PF02872">
    <property type="entry name" value="5_nucleotid_C"/>
    <property type="match status" value="1"/>
</dbReference>
<sequence length="261" mass="28550">MNRLHTISLSAAALALALASCSTKQYQVASVERTRILIDSRYDNSTDPEVQKANAALLVHKKQVDAEMNPVQGYAATDLWVKRPESPLSNLLADILVWSSAKFDEQPDFAIYNVGGIRAALSKGAVTRGNILDVAPFENKICFLTLSGNDVLELFAQIAMRHGEGLSHSLRLTATADGKLVSATVNGKPVDPNAKYRVATLDYLAQGNDHMEAFRKKTDVVSPTGEENNVRFLIEQYFKAANDKGEAVSRNVEGRMTIVEK</sequence>
<dbReference type="PROSITE" id="PS51257">
    <property type="entry name" value="PROKAR_LIPOPROTEIN"/>
    <property type="match status" value="1"/>
</dbReference>
<dbReference type="InterPro" id="IPR008334">
    <property type="entry name" value="5'-Nucleotdase_C"/>
</dbReference>
<dbReference type="EMBL" id="QRNO01000054">
    <property type="protein sequence ID" value="RHK48835.1"/>
    <property type="molecule type" value="Genomic_DNA"/>
</dbReference>
<comment type="caution">
    <text evidence="3">The sequence shown here is derived from an EMBL/GenBank/DDBJ whole genome shotgun (WGS) entry which is preliminary data.</text>
</comment>
<dbReference type="AlphaFoldDB" id="A0A3R6J9V7"/>
<dbReference type="PANTHER" id="PTHR11575:SF24">
    <property type="entry name" value="5'-NUCLEOTIDASE"/>
    <property type="match status" value="1"/>
</dbReference>
<evidence type="ECO:0000313" key="4">
    <source>
        <dbReference type="Proteomes" id="UP000286598"/>
    </source>
</evidence>
<evidence type="ECO:0000256" key="1">
    <source>
        <dbReference type="SAM" id="SignalP"/>
    </source>
</evidence>
<evidence type="ECO:0000259" key="2">
    <source>
        <dbReference type="Pfam" id="PF02872"/>
    </source>
</evidence>
<evidence type="ECO:0000313" key="3">
    <source>
        <dbReference type="EMBL" id="RHK48835.1"/>
    </source>
</evidence>
<dbReference type="SUPFAM" id="SSF55816">
    <property type="entry name" value="5'-nucleotidase (syn. UDP-sugar hydrolase), C-terminal domain"/>
    <property type="match status" value="1"/>
</dbReference>
<dbReference type="InterPro" id="IPR006179">
    <property type="entry name" value="5_nucleotidase/apyrase"/>
</dbReference>
<dbReference type="GO" id="GO:0016787">
    <property type="term" value="F:hydrolase activity"/>
    <property type="evidence" value="ECO:0007669"/>
    <property type="project" value="InterPro"/>
</dbReference>
<organism evidence="3 4">
    <name type="scientific">Leyella stercorea</name>
    <dbReference type="NCBI Taxonomy" id="363265"/>
    <lineage>
        <taxon>Bacteria</taxon>
        <taxon>Pseudomonadati</taxon>
        <taxon>Bacteroidota</taxon>
        <taxon>Bacteroidia</taxon>
        <taxon>Bacteroidales</taxon>
        <taxon>Prevotellaceae</taxon>
        <taxon>Leyella</taxon>
    </lineage>
</organism>
<feature type="chain" id="PRO_5018623792" description="5'-Nucleotidase C-terminal domain-containing protein" evidence="1">
    <location>
        <begin position="25"/>
        <end position="261"/>
    </location>
</feature>